<sequence length="124" mass="14091">MAEVQAKLQALSEDYTKLQTELQEIVTSRQKLEAQKQENLGVQSEFEKLKDDETIYKLVGPVLLKQDKFEAEGTVNGRLDFITKEISRLEQQIKETQDKIEKKKTEIIQVQTTAQAAQPAAVQA</sequence>
<dbReference type="GeneID" id="19323575"/>
<dbReference type="eggNOG" id="KOG3478">
    <property type="taxonomic scope" value="Eukaryota"/>
</dbReference>
<proteinExistence type="inferred from homology"/>
<keyword evidence="2" id="KW-0143">Chaperone</keyword>
<dbReference type="GO" id="GO:0051087">
    <property type="term" value="F:protein-folding chaperone binding"/>
    <property type="evidence" value="ECO:0007669"/>
    <property type="project" value="TreeGrafter"/>
</dbReference>
<evidence type="ECO:0000313" key="4">
    <source>
        <dbReference type="EMBL" id="EOO01269.1"/>
    </source>
</evidence>
<dbReference type="Proteomes" id="UP000014074">
    <property type="component" value="Unassembled WGS sequence"/>
</dbReference>
<dbReference type="FunFam" id="1.10.287.370:FF:000003">
    <property type="entry name" value="Prefoldin subunit 6"/>
    <property type="match status" value="1"/>
</dbReference>
<gene>
    <name evidence="4" type="ORF">UCRPA7_3246</name>
</gene>
<evidence type="ECO:0000256" key="2">
    <source>
        <dbReference type="ARBA" id="ARBA00023186"/>
    </source>
</evidence>
<comment type="similarity">
    <text evidence="1">Belongs to the prefoldin subunit beta family.</text>
</comment>
<dbReference type="GO" id="GO:0051131">
    <property type="term" value="P:chaperone-mediated protein complex assembly"/>
    <property type="evidence" value="ECO:0007669"/>
    <property type="project" value="TreeGrafter"/>
</dbReference>
<dbReference type="AlphaFoldDB" id="R8BPK5"/>
<dbReference type="PANTHER" id="PTHR21431:SF0">
    <property type="entry name" value="PREFOLDIN SUBUNIT 6"/>
    <property type="match status" value="1"/>
</dbReference>
<feature type="coiled-coil region" evidence="3">
    <location>
        <begin position="1"/>
        <end position="52"/>
    </location>
</feature>
<dbReference type="GO" id="GO:0005737">
    <property type="term" value="C:cytoplasm"/>
    <property type="evidence" value="ECO:0007669"/>
    <property type="project" value="TreeGrafter"/>
</dbReference>
<dbReference type="KEGG" id="tmn:UCRPA7_3246"/>
<protein>
    <submittedName>
        <fullName evidence="4">Putative prefoldin subunit protein</fullName>
    </submittedName>
</protein>
<feature type="coiled-coil region" evidence="3">
    <location>
        <begin position="79"/>
        <end position="113"/>
    </location>
</feature>
<evidence type="ECO:0000256" key="3">
    <source>
        <dbReference type="SAM" id="Coils"/>
    </source>
</evidence>
<dbReference type="GO" id="GO:0016272">
    <property type="term" value="C:prefoldin complex"/>
    <property type="evidence" value="ECO:0007669"/>
    <property type="project" value="InterPro"/>
</dbReference>
<dbReference type="InterPro" id="IPR002777">
    <property type="entry name" value="PFD_beta-like"/>
</dbReference>
<evidence type="ECO:0000256" key="1">
    <source>
        <dbReference type="ARBA" id="ARBA00008045"/>
    </source>
</evidence>
<dbReference type="PANTHER" id="PTHR21431">
    <property type="entry name" value="PREFOLDIN SUBUNIT 6"/>
    <property type="match status" value="1"/>
</dbReference>
<dbReference type="Pfam" id="PF01920">
    <property type="entry name" value="Prefoldin_2"/>
    <property type="match status" value="1"/>
</dbReference>
<dbReference type="Gene3D" id="1.10.287.370">
    <property type="match status" value="1"/>
</dbReference>
<dbReference type="GO" id="GO:0051082">
    <property type="term" value="F:unfolded protein binding"/>
    <property type="evidence" value="ECO:0007669"/>
    <property type="project" value="InterPro"/>
</dbReference>
<dbReference type="EMBL" id="KB933036">
    <property type="protein sequence ID" value="EOO01269.1"/>
    <property type="molecule type" value="Genomic_DNA"/>
</dbReference>
<name>R8BPK5_PHAM7</name>
<dbReference type="SUPFAM" id="SSF46579">
    <property type="entry name" value="Prefoldin"/>
    <property type="match status" value="1"/>
</dbReference>
<dbReference type="RefSeq" id="XP_007913994.1">
    <property type="nucleotide sequence ID" value="XM_007915803.1"/>
</dbReference>
<organism evidence="4 5">
    <name type="scientific">Phaeoacremonium minimum (strain UCR-PA7)</name>
    <name type="common">Esca disease fungus</name>
    <name type="synonym">Togninia minima</name>
    <dbReference type="NCBI Taxonomy" id="1286976"/>
    <lineage>
        <taxon>Eukaryota</taxon>
        <taxon>Fungi</taxon>
        <taxon>Dikarya</taxon>
        <taxon>Ascomycota</taxon>
        <taxon>Pezizomycotina</taxon>
        <taxon>Sordariomycetes</taxon>
        <taxon>Sordariomycetidae</taxon>
        <taxon>Togniniales</taxon>
        <taxon>Togniniaceae</taxon>
        <taxon>Phaeoacremonium</taxon>
    </lineage>
</organism>
<accession>R8BPK5</accession>
<dbReference type="InterPro" id="IPR009053">
    <property type="entry name" value="Prefoldin"/>
</dbReference>
<dbReference type="OrthoDB" id="248120at2759"/>
<evidence type="ECO:0000313" key="5">
    <source>
        <dbReference type="Proteomes" id="UP000014074"/>
    </source>
</evidence>
<keyword evidence="5" id="KW-1185">Reference proteome</keyword>
<reference evidence="5" key="1">
    <citation type="journal article" date="2013" name="Genome Announc.">
        <title>Draft genome sequence of the ascomycete Phaeoacremonium aleophilum strain UCR-PA7, a causal agent of the esca disease complex in grapevines.</title>
        <authorList>
            <person name="Blanco-Ulate B."/>
            <person name="Rolshausen P."/>
            <person name="Cantu D."/>
        </authorList>
    </citation>
    <scope>NUCLEOTIDE SEQUENCE [LARGE SCALE GENOMIC DNA]</scope>
    <source>
        <strain evidence="5">UCR-PA7</strain>
    </source>
</reference>
<dbReference type="CDD" id="cd23161">
    <property type="entry name" value="Prefoldin_6"/>
    <property type="match status" value="1"/>
</dbReference>
<dbReference type="GO" id="GO:0006457">
    <property type="term" value="P:protein folding"/>
    <property type="evidence" value="ECO:0007669"/>
    <property type="project" value="InterPro"/>
</dbReference>
<keyword evidence="3" id="KW-0175">Coiled coil</keyword>
<dbReference type="HOGENOM" id="CLU_125172_1_0_1"/>